<dbReference type="Proteomes" id="UP000185999">
    <property type="component" value="Unassembled WGS sequence"/>
</dbReference>
<sequence length="356" mass="41325">MKIINAGVLALILLSSATANATQSFFSSGVVTPNEYKIGQAKYDKDEILRHDRKDDIATLSEQGNDAKYSMAFMLLMRKPYNPEGLETQEEREAEELLQRAMLLGHIDSALILAVIHDEHFGYYLISNYLIHKTGLHCTTCDSAITRFNALEEPAEKESHKKVFNQWLAKYETIQYLKKTESFLDPEVTDPLEYKQLAPAYNYVDFKEKKHLKSPSSTGFEELHNLNYAMGHILWEGKHDILGGNRSEFYRRDMAENYWYRAMQEGHIDSALQKALVAKEQYKDRGAIYPKYLHDAYLKANYLIEEKDMKCSTCVAHIKAFNILDSRRGIKDAEMSFKDWLKLYNNFKEKRNRVEK</sequence>
<protein>
    <recommendedName>
        <fullName evidence="4">Sel1 repeat family protein</fullName>
    </recommendedName>
</protein>
<accession>A0A1N7IZZ2</accession>
<name>A0A1N7IZZ2_9GAMM</name>
<organism evidence="2 3">
    <name type="scientific">Neptunomonas antarctica</name>
    <dbReference type="NCBI Taxonomy" id="619304"/>
    <lineage>
        <taxon>Bacteria</taxon>
        <taxon>Pseudomonadati</taxon>
        <taxon>Pseudomonadota</taxon>
        <taxon>Gammaproteobacteria</taxon>
        <taxon>Oceanospirillales</taxon>
        <taxon>Oceanospirillaceae</taxon>
        <taxon>Neptunomonas</taxon>
    </lineage>
</organism>
<evidence type="ECO:0000313" key="3">
    <source>
        <dbReference type="Proteomes" id="UP000185999"/>
    </source>
</evidence>
<keyword evidence="1" id="KW-0732">Signal</keyword>
<dbReference type="AlphaFoldDB" id="A0A1N7IZZ2"/>
<dbReference type="RefSeq" id="WP_054342593.1">
    <property type="nucleotide sequence ID" value="NZ_FTOE01000001.1"/>
</dbReference>
<feature type="signal peptide" evidence="1">
    <location>
        <begin position="1"/>
        <end position="21"/>
    </location>
</feature>
<keyword evidence="3" id="KW-1185">Reference proteome</keyword>
<evidence type="ECO:0000256" key="1">
    <source>
        <dbReference type="SAM" id="SignalP"/>
    </source>
</evidence>
<feature type="chain" id="PRO_5009942880" description="Sel1 repeat family protein" evidence="1">
    <location>
        <begin position="22"/>
        <end position="356"/>
    </location>
</feature>
<reference evidence="3" key="1">
    <citation type="submission" date="2017-01" db="EMBL/GenBank/DDBJ databases">
        <authorList>
            <person name="Varghese N."/>
            <person name="Submissions S."/>
        </authorList>
    </citation>
    <scope>NUCLEOTIDE SEQUENCE [LARGE SCALE GENOMIC DNA]</scope>
    <source>
        <strain evidence="3">DSM 22306</strain>
    </source>
</reference>
<proteinExistence type="predicted"/>
<dbReference type="EMBL" id="FTOE01000001">
    <property type="protein sequence ID" value="SIS42577.1"/>
    <property type="molecule type" value="Genomic_DNA"/>
</dbReference>
<evidence type="ECO:0000313" key="2">
    <source>
        <dbReference type="EMBL" id="SIS42577.1"/>
    </source>
</evidence>
<evidence type="ECO:0008006" key="4">
    <source>
        <dbReference type="Google" id="ProtNLM"/>
    </source>
</evidence>
<gene>
    <name evidence="2" type="ORF">SAMN05421760_101393</name>
</gene>